<dbReference type="CDD" id="cd04899">
    <property type="entry name" value="ACT_ACR-UUR-like_2"/>
    <property type="match status" value="1"/>
</dbReference>
<dbReference type="InterPro" id="IPR045865">
    <property type="entry name" value="ACT-like_dom_sf"/>
</dbReference>
<dbReference type="SMART" id="SM00471">
    <property type="entry name" value="HDc"/>
    <property type="match status" value="1"/>
</dbReference>
<feature type="domain" description="ACT" evidence="8">
    <location>
        <begin position="707"/>
        <end position="788"/>
    </location>
</feature>
<dbReference type="GO" id="GO:0008773">
    <property type="term" value="F:[protein-PII] uridylyltransferase activity"/>
    <property type="evidence" value="ECO:0007669"/>
    <property type="project" value="UniProtKB-UniRule"/>
</dbReference>
<gene>
    <name evidence="7 10" type="primary">glnD</name>
    <name evidence="10" type="ORF">C4532_14390</name>
</gene>
<dbReference type="Pfam" id="PF24931">
    <property type="entry name" value="ACT_ACR9_3rd"/>
    <property type="match status" value="1"/>
</dbReference>
<dbReference type="InterPro" id="IPR010043">
    <property type="entry name" value="UTase/UR"/>
</dbReference>
<dbReference type="InterPro" id="IPR013546">
    <property type="entry name" value="PII_UdlTrfase/GS_AdlTrfase"/>
</dbReference>
<dbReference type="PANTHER" id="PTHR47320">
    <property type="entry name" value="BIFUNCTIONAL URIDYLYLTRANSFERASE/URIDYLYL-REMOVING ENZYME"/>
    <property type="match status" value="1"/>
</dbReference>
<dbReference type="EMBL" id="QZKI01000102">
    <property type="protein sequence ID" value="RJP67566.1"/>
    <property type="molecule type" value="Genomic_DNA"/>
</dbReference>
<keyword evidence="1 7" id="KW-0808">Transferase</keyword>
<comment type="caution">
    <text evidence="7">Lacks conserved residue(s) required for the propagation of feature annotation.</text>
</comment>
<dbReference type="Gene3D" id="1.10.3090.10">
    <property type="entry name" value="cca-adding enzyme, domain 2"/>
    <property type="match status" value="1"/>
</dbReference>
<feature type="domain" description="ACT" evidence="8">
    <location>
        <begin position="820"/>
        <end position="900"/>
    </location>
</feature>
<evidence type="ECO:0000313" key="11">
    <source>
        <dbReference type="Proteomes" id="UP000285961"/>
    </source>
</evidence>
<dbReference type="PIRSF" id="PIRSF006288">
    <property type="entry name" value="PII_uridyltransf"/>
    <property type="match status" value="1"/>
</dbReference>
<evidence type="ECO:0000259" key="8">
    <source>
        <dbReference type="PROSITE" id="PS51671"/>
    </source>
</evidence>
<dbReference type="SUPFAM" id="SSF81301">
    <property type="entry name" value="Nucleotidyltransferase"/>
    <property type="match status" value="1"/>
</dbReference>
<comment type="catalytic activity">
    <reaction evidence="7">
        <text>[protein-PII]-L-tyrosine + UTP = [protein-PII]-uridylyl-L-tyrosine + diphosphate</text>
        <dbReference type="Rhea" id="RHEA:13673"/>
        <dbReference type="Rhea" id="RHEA-COMP:12147"/>
        <dbReference type="Rhea" id="RHEA-COMP:12148"/>
        <dbReference type="ChEBI" id="CHEBI:33019"/>
        <dbReference type="ChEBI" id="CHEBI:46398"/>
        <dbReference type="ChEBI" id="CHEBI:46858"/>
        <dbReference type="ChEBI" id="CHEBI:90602"/>
        <dbReference type="EC" id="2.7.7.59"/>
    </reaction>
</comment>
<evidence type="ECO:0000256" key="4">
    <source>
        <dbReference type="ARBA" id="ARBA00022801"/>
    </source>
</evidence>
<organism evidence="10 11">
    <name type="scientific">Candidatus Abyssobacteria bacterium SURF_17</name>
    <dbReference type="NCBI Taxonomy" id="2093361"/>
    <lineage>
        <taxon>Bacteria</taxon>
        <taxon>Pseudomonadati</taxon>
        <taxon>Candidatus Hydrogenedentota</taxon>
        <taxon>Candidatus Abyssobacteria</taxon>
    </lineage>
</organism>
<dbReference type="CDD" id="cd04900">
    <property type="entry name" value="ACT_UUR-like_1"/>
    <property type="match status" value="1"/>
</dbReference>
<dbReference type="HAMAP" id="MF_00277">
    <property type="entry name" value="PII_uridylyl_transf"/>
    <property type="match status" value="1"/>
</dbReference>
<dbReference type="GO" id="GO:0006808">
    <property type="term" value="P:regulation of nitrogen utilization"/>
    <property type="evidence" value="ECO:0007669"/>
    <property type="project" value="UniProtKB-UniRule"/>
</dbReference>
<comment type="domain">
    <text evidence="7">Has four distinct domains: an N-terminal nucleotidyltransferase (NT) domain responsible for UTase activity, a central HD domain that encodes UR activity, and two C-terminal ACT domains that seem to have a role in glutamine sensing.</text>
</comment>
<evidence type="ECO:0000256" key="5">
    <source>
        <dbReference type="ARBA" id="ARBA00022842"/>
    </source>
</evidence>
<feature type="region of interest" description="Uridylyltransferase" evidence="7">
    <location>
        <begin position="1"/>
        <end position="349"/>
    </location>
</feature>
<dbReference type="Pfam" id="PF01842">
    <property type="entry name" value="ACT"/>
    <property type="match status" value="1"/>
</dbReference>
<dbReference type="AlphaFoldDB" id="A0A419EU21"/>
<dbReference type="GO" id="GO:0008081">
    <property type="term" value="F:phosphoric diester hydrolase activity"/>
    <property type="evidence" value="ECO:0007669"/>
    <property type="project" value="UniProtKB-UniRule"/>
</dbReference>
<dbReference type="PROSITE" id="PS51831">
    <property type="entry name" value="HD"/>
    <property type="match status" value="1"/>
</dbReference>
<keyword evidence="4 7" id="KW-0378">Hydrolase</keyword>
<evidence type="ECO:0000256" key="6">
    <source>
        <dbReference type="ARBA" id="ARBA00023268"/>
    </source>
</evidence>
<dbReference type="InterPro" id="IPR043519">
    <property type="entry name" value="NT_sf"/>
</dbReference>
<proteinExistence type="inferred from homology"/>
<reference evidence="10 11" key="1">
    <citation type="journal article" date="2017" name="ISME J.">
        <title>Energy and carbon metabolisms in a deep terrestrial subsurface fluid microbial community.</title>
        <authorList>
            <person name="Momper L."/>
            <person name="Jungbluth S.P."/>
            <person name="Lee M.D."/>
            <person name="Amend J.P."/>
        </authorList>
    </citation>
    <scope>NUCLEOTIDE SEQUENCE [LARGE SCALE GENOMIC DNA]</scope>
    <source>
        <strain evidence="10">SURF_17</strain>
    </source>
</reference>
<keyword evidence="5 7" id="KW-0460">Magnesium</keyword>
<comment type="cofactor">
    <cofactor evidence="7">
        <name>Mg(2+)</name>
        <dbReference type="ChEBI" id="CHEBI:18420"/>
    </cofactor>
</comment>
<dbReference type="SUPFAM" id="SSF81891">
    <property type="entry name" value="Poly A polymerase C-terminal region-like"/>
    <property type="match status" value="1"/>
</dbReference>
<sequence>MNYSDELKQAFAEALASTHPDAGRNSFLAAAKHFVARKKDELHQMHFAGAGGATVVGRYTALVDALVKALHAIALGNNAVRVPHALIALGGYGRGEMNFSSDVDIMFLHEGRLEQGLEAVNDYLLCFLWDIGFKVGHSIRCIRESLKLAAVDDTVLTSMLESRFLAGDMETYETFFGKLMIQTNSLGVKHFVRRKEQERNRTYHKAGRDVFQSEPDIKHSAGGLRDYHTGVWVALAVFGLKSPRDVFTAGLITEEQFLRLERALDFMWRVRNQLYFEEGLPQDALTLRRQERVAHAFGYRSSRGALAVERFMRDYYIYASELHRFCKDMLRLGGLSERGGRQASARMESADRGLKIADRQLYVPADDSQWFRENPARLLEVVWYAQKQGLMLSDKTRTAIRASLDLIDERFCMSPVAKDYFLAILSDPARVGTTIRQMSEVGILDRYLPEFSTVRHVIRYDPFHQYPVDEHTIRALENLAAIPHLSELGTAALKKVLSEIRSPEILSLAILLHDVGKTDEGSHVKQGVRIAEAVGMRLALNDAQMDTLKFLIHNHLKMTHLSQYRDLDDMEIIRSFASEVGSEENLDMLYLLTFADLYAVRQGAWNDWKSALLFQLYSRTKQMLSQPPTAEPEQPEYWNTPKARAVCMYLQNGELPAVNEHLRRMSPRYLSSFSPKEIADHMRMAASLRRVKAVFKCVSLPAYSLSHVTICAKDRLGLFADIAGTFASQQVSILSAGVFTRSDGIAIDSFHVVDGETDGPLASTKWMVVRENLRKVLKGERDVKELIRSAERRPRIAQRKMSSLRRGVYFDNRVSATHTVIDIEAPDRIGLLYDIASTLTSLGLDLSLAKVATDVRQARDAFYVTDGEGKKITGPLRIRKIRERIEEVLESDHGSAWMVSGESKRTKRSVKTK</sequence>
<comment type="similarity">
    <text evidence="7">Belongs to the GlnD family.</text>
</comment>
<dbReference type="PANTHER" id="PTHR47320:SF1">
    <property type="entry name" value="BIFUNCTIONAL URIDYLYLTRANSFERASE_URIDYLYL-REMOVING ENZYME"/>
    <property type="match status" value="1"/>
</dbReference>
<dbReference type="Pfam" id="PF01966">
    <property type="entry name" value="HD"/>
    <property type="match status" value="1"/>
</dbReference>
<dbReference type="SUPFAM" id="SSF55021">
    <property type="entry name" value="ACT-like"/>
    <property type="match status" value="2"/>
</dbReference>
<dbReference type="InterPro" id="IPR003607">
    <property type="entry name" value="HD/PDEase_dom"/>
</dbReference>
<name>A0A419EU21_9BACT</name>
<keyword evidence="3" id="KW-0677">Repeat</keyword>
<dbReference type="Proteomes" id="UP000285961">
    <property type="component" value="Unassembled WGS sequence"/>
</dbReference>
<evidence type="ECO:0000313" key="10">
    <source>
        <dbReference type="EMBL" id="RJP67566.1"/>
    </source>
</evidence>
<evidence type="ECO:0000256" key="7">
    <source>
        <dbReference type="HAMAP-Rule" id="MF_00277"/>
    </source>
</evidence>
<dbReference type="NCBIfam" id="TIGR01693">
    <property type="entry name" value="UTase_glnD"/>
    <property type="match status" value="1"/>
</dbReference>
<comment type="caution">
    <text evidence="10">The sequence shown here is derived from an EMBL/GenBank/DDBJ whole genome shotgun (WGS) entry which is preliminary data.</text>
</comment>
<comment type="catalytic activity">
    <reaction evidence="7">
        <text>[protein-PII]-uridylyl-L-tyrosine + H2O = [protein-PII]-L-tyrosine + UMP + H(+)</text>
        <dbReference type="Rhea" id="RHEA:48600"/>
        <dbReference type="Rhea" id="RHEA-COMP:12147"/>
        <dbReference type="Rhea" id="RHEA-COMP:12148"/>
        <dbReference type="ChEBI" id="CHEBI:15377"/>
        <dbReference type="ChEBI" id="CHEBI:15378"/>
        <dbReference type="ChEBI" id="CHEBI:46858"/>
        <dbReference type="ChEBI" id="CHEBI:57865"/>
        <dbReference type="ChEBI" id="CHEBI:90602"/>
    </reaction>
</comment>
<keyword evidence="6 7" id="KW-0511">Multifunctional enzyme</keyword>
<protein>
    <recommendedName>
        <fullName evidence="7">Bifunctional uridylyltransferase/uridylyl-removing enzyme</fullName>
        <shortName evidence="7">UTase/UR</shortName>
    </recommendedName>
    <alternativeName>
        <fullName evidence="7">Bifunctional [protein-PII] modification enzyme</fullName>
    </alternativeName>
    <alternativeName>
        <fullName evidence="7">Bifunctional nitrogen sensor protein</fullName>
    </alternativeName>
    <domain>
        <recommendedName>
            <fullName evidence="7">[Protein-PII] uridylyltransferase</fullName>
            <shortName evidence="7">PII uridylyltransferase</shortName>
            <shortName evidence="7">UTase</shortName>
            <ecNumber evidence="7">2.7.7.59</ecNumber>
        </recommendedName>
    </domain>
    <domain>
        <recommendedName>
            <fullName evidence="7">[Protein-PII]-UMP uridylyl-removing enzyme</fullName>
            <shortName evidence="7">UR</shortName>
            <ecNumber evidence="7">3.1.4.-</ecNumber>
        </recommendedName>
    </domain>
</protein>
<evidence type="ECO:0000256" key="3">
    <source>
        <dbReference type="ARBA" id="ARBA00022737"/>
    </source>
</evidence>
<evidence type="ECO:0000256" key="1">
    <source>
        <dbReference type="ARBA" id="ARBA00022679"/>
    </source>
</evidence>
<comment type="function">
    <text evidence="7">Modifies, by uridylylation and deuridylylation, the PII regulatory proteins (GlnB and homologs), in response to the nitrogen status of the cell that GlnD senses through the glutamine level. Under low glutamine levels, catalyzes the conversion of the PII proteins and UTP to PII-UMP and PPi, while under higher glutamine levels, GlnD hydrolyzes PII-UMP to PII and UMP (deuridylylation). Thus, controls uridylylation state and activity of the PII proteins, and plays an important role in the regulation of nitrogen metabolism.</text>
</comment>
<feature type="domain" description="HD" evidence="9">
    <location>
        <begin position="468"/>
        <end position="589"/>
    </location>
</feature>
<accession>A0A419EU21</accession>
<dbReference type="InterPro" id="IPR002912">
    <property type="entry name" value="ACT_dom"/>
</dbReference>
<dbReference type="PROSITE" id="PS51671">
    <property type="entry name" value="ACT"/>
    <property type="match status" value="2"/>
</dbReference>
<dbReference type="Pfam" id="PF08335">
    <property type="entry name" value="GlnD_UR_UTase"/>
    <property type="match status" value="1"/>
</dbReference>
<dbReference type="SUPFAM" id="SSF81593">
    <property type="entry name" value="Nucleotidyltransferase substrate binding subunit/domain"/>
    <property type="match status" value="1"/>
</dbReference>
<comment type="activity regulation">
    <text evidence="7">Uridylyltransferase (UTase) activity is inhibited by glutamine, while glutamine activates uridylyl-removing (UR) activity.</text>
</comment>
<dbReference type="EC" id="2.7.7.59" evidence="7"/>
<evidence type="ECO:0000259" key="9">
    <source>
        <dbReference type="PROSITE" id="PS51831"/>
    </source>
</evidence>
<dbReference type="Gene3D" id="3.30.460.10">
    <property type="entry name" value="Beta Polymerase, domain 2"/>
    <property type="match status" value="1"/>
</dbReference>
<dbReference type="CDD" id="cd05401">
    <property type="entry name" value="NT_GlnE_GlnD_like"/>
    <property type="match status" value="1"/>
</dbReference>
<dbReference type="CDD" id="cd00077">
    <property type="entry name" value="HDc"/>
    <property type="match status" value="1"/>
</dbReference>
<keyword evidence="2 7" id="KW-0548">Nucleotidyltransferase</keyword>
<dbReference type="InterPro" id="IPR006674">
    <property type="entry name" value="HD_domain"/>
</dbReference>
<dbReference type="EC" id="3.1.4.-" evidence="7"/>
<evidence type="ECO:0000256" key="2">
    <source>
        <dbReference type="ARBA" id="ARBA00022695"/>
    </source>
</evidence>